<organism evidence="15 16">
    <name type="scientific">Candidatus Aphodoplasma excrementigallinarum</name>
    <dbReference type="NCBI Taxonomy" id="2840673"/>
    <lineage>
        <taxon>Bacteria</taxon>
        <taxon>Bacillati</taxon>
        <taxon>Bacillota</taxon>
        <taxon>Clostridia</taxon>
        <taxon>Eubacteriales</taxon>
        <taxon>Candidatus Aphodoplasma</taxon>
    </lineage>
</organism>
<dbReference type="EMBL" id="DVOF01000006">
    <property type="protein sequence ID" value="HIV01998.1"/>
    <property type="molecule type" value="Genomic_DNA"/>
</dbReference>
<feature type="binding site" evidence="14">
    <location>
        <position position="173"/>
    </location>
    <ligand>
        <name>substrate</name>
    </ligand>
</feature>
<keyword evidence="8 10" id="KW-0479">Metal-binding</keyword>
<comment type="catalytic activity">
    <reaction evidence="1 10 11">
        <text>D-ribulose 5-phosphate = D-xylulose 5-phosphate</text>
        <dbReference type="Rhea" id="RHEA:13677"/>
        <dbReference type="ChEBI" id="CHEBI:57737"/>
        <dbReference type="ChEBI" id="CHEBI:58121"/>
        <dbReference type="EC" id="5.1.3.1"/>
    </reaction>
</comment>
<dbReference type="Proteomes" id="UP000886743">
    <property type="component" value="Unassembled WGS sequence"/>
</dbReference>
<evidence type="ECO:0000256" key="4">
    <source>
        <dbReference type="ARBA" id="ARBA00001947"/>
    </source>
</evidence>
<feature type="binding site" evidence="10 14">
    <location>
        <position position="65"/>
    </location>
    <ligand>
        <name>substrate</name>
    </ligand>
</feature>
<dbReference type="PROSITE" id="PS01085">
    <property type="entry name" value="RIBUL_P_3_EPIMER_1"/>
    <property type="match status" value="1"/>
</dbReference>
<proteinExistence type="inferred from homology"/>
<dbReference type="InterPro" id="IPR011060">
    <property type="entry name" value="RibuloseP-bd_barrel"/>
</dbReference>
<dbReference type="InterPro" id="IPR026019">
    <property type="entry name" value="Ribul_P_3_epim"/>
</dbReference>
<dbReference type="GO" id="GO:0046872">
    <property type="term" value="F:metal ion binding"/>
    <property type="evidence" value="ECO:0007669"/>
    <property type="project" value="UniProtKB-UniRule"/>
</dbReference>
<feature type="binding site" evidence="10 13">
    <location>
        <position position="32"/>
    </location>
    <ligand>
        <name>a divalent metal cation</name>
        <dbReference type="ChEBI" id="CHEBI:60240"/>
    </ligand>
</feature>
<comment type="similarity">
    <text evidence="6 10 11">Belongs to the ribulose-phosphate 3-epimerase family.</text>
</comment>
<feature type="binding site" evidence="10 13">
    <location>
        <position position="34"/>
    </location>
    <ligand>
        <name>a divalent metal cation</name>
        <dbReference type="ChEBI" id="CHEBI:60240"/>
    </ligand>
</feature>
<evidence type="ECO:0000256" key="13">
    <source>
        <dbReference type="PIRSR" id="PIRSR001461-2"/>
    </source>
</evidence>
<dbReference type="NCBIfam" id="TIGR01163">
    <property type="entry name" value="rpe"/>
    <property type="match status" value="1"/>
</dbReference>
<evidence type="ECO:0000256" key="7">
    <source>
        <dbReference type="ARBA" id="ARBA00013188"/>
    </source>
</evidence>
<evidence type="ECO:0000256" key="9">
    <source>
        <dbReference type="ARBA" id="ARBA00023235"/>
    </source>
</evidence>
<reference evidence="15" key="2">
    <citation type="journal article" date="2021" name="PeerJ">
        <title>Extensive microbial diversity within the chicken gut microbiome revealed by metagenomics and culture.</title>
        <authorList>
            <person name="Gilroy R."/>
            <person name="Ravi A."/>
            <person name="Getino M."/>
            <person name="Pursley I."/>
            <person name="Horton D.L."/>
            <person name="Alikhan N.F."/>
            <person name="Baker D."/>
            <person name="Gharbi K."/>
            <person name="Hall N."/>
            <person name="Watson M."/>
            <person name="Adriaenssens E.M."/>
            <person name="Foster-Nyarko E."/>
            <person name="Jarju S."/>
            <person name="Secka A."/>
            <person name="Antonio M."/>
            <person name="Oren A."/>
            <person name="Chaudhuri R.R."/>
            <person name="La Ragione R."/>
            <person name="Hildebrand F."/>
            <person name="Pallen M.J."/>
        </authorList>
    </citation>
    <scope>NUCLEOTIDE SEQUENCE</scope>
    <source>
        <strain evidence="15">4920</strain>
    </source>
</reference>
<dbReference type="HAMAP" id="MF_02227">
    <property type="entry name" value="RPE"/>
    <property type="match status" value="1"/>
</dbReference>
<comment type="function">
    <text evidence="10">Catalyzes the reversible epimerization of D-ribulose 5-phosphate to D-xylulose 5-phosphate.</text>
</comment>
<dbReference type="GO" id="GO:0004750">
    <property type="term" value="F:D-ribulose-phosphate 3-epimerase activity"/>
    <property type="evidence" value="ECO:0007669"/>
    <property type="project" value="UniProtKB-UniRule"/>
</dbReference>
<feature type="binding site" evidence="10">
    <location>
        <begin position="171"/>
        <end position="173"/>
    </location>
    <ligand>
        <name>substrate</name>
    </ligand>
</feature>
<dbReference type="GO" id="GO:0005737">
    <property type="term" value="C:cytoplasm"/>
    <property type="evidence" value="ECO:0007669"/>
    <property type="project" value="UniProtKB-ARBA"/>
</dbReference>
<dbReference type="AlphaFoldDB" id="A0A9D1NGE2"/>
<accession>A0A9D1NGE2</accession>
<feature type="active site" description="Proton acceptor" evidence="10 12">
    <location>
        <position position="34"/>
    </location>
</feature>
<dbReference type="Pfam" id="PF00834">
    <property type="entry name" value="Ribul_P_3_epim"/>
    <property type="match status" value="1"/>
</dbReference>
<dbReference type="Gene3D" id="3.20.20.70">
    <property type="entry name" value="Aldolase class I"/>
    <property type="match status" value="1"/>
</dbReference>
<evidence type="ECO:0000313" key="15">
    <source>
        <dbReference type="EMBL" id="HIV01998.1"/>
    </source>
</evidence>
<comment type="caution">
    <text evidence="15">The sequence shown here is derived from an EMBL/GenBank/DDBJ whole genome shotgun (WGS) entry which is preliminary data.</text>
</comment>
<keyword evidence="9 10" id="KW-0413">Isomerase</keyword>
<dbReference type="PIRSF" id="PIRSF001461">
    <property type="entry name" value="RPE"/>
    <property type="match status" value="1"/>
</dbReference>
<dbReference type="NCBIfam" id="NF004076">
    <property type="entry name" value="PRK05581.1-4"/>
    <property type="match status" value="1"/>
</dbReference>
<reference evidence="15" key="1">
    <citation type="submission" date="2020-10" db="EMBL/GenBank/DDBJ databases">
        <authorList>
            <person name="Gilroy R."/>
        </authorList>
    </citation>
    <scope>NUCLEOTIDE SEQUENCE</scope>
    <source>
        <strain evidence="15">4920</strain>
    </source>
</reference>
<keyword evidence="13" id="KW-0862">Zinc</keyword>
<feature type="binding site" evidence="10 14">
    <location>
        <begin position="141"/>
        <end position="144"/>
    </location>
    <ligand>
        <name>substrate</name>
    </ligand>
</feature>
<evidence type="ECO:0000256" key="1">
    <source>
        <dbReference type="ARBA" id="ARBA00001782"/>
    </source>
</evidence>
<comment type="pathway">
    <text evidence="10">Carbohydrate degradation.</text>
</comment>
<dbReference type="FunFam" id="3.20.20.70:FF:000004">
    <property type="entry name" value="Ribulose-phosphate 3-epimerase"/>
    <property type="match status" value="1"/>
</dbReference>
<evidence type="ECO:0000256" key="14">
    <source>
        <dbReference type="PIRSR" id="PIRSR001461-3"/>
    </source>
</evidence>
<dbReference type="EC" id="5.1.3.1" evidence="7 10"/>
<evidence type="ECO:0000256" key="5">
    <source>
        <dbReference type="ARBA" id="ARBA00001954"/>
    </source>
</evidence>
<feature type="binding site" evidence="10 14">
    <location>
        <position position="7"/>
    </location>
    <ligand>
        <name>substrate</name>
    </ligand>
</feature>
<evidence type="ECO:0000256" key="6">
    <source>
        <dbReference type="ARBA" id="ARBA00009541"/>
    </source>
</evidence>
<keyword evidence="13" id="KW-0170">Cobalt</keyword>
<comment type="cofactor">
    <cofactor evidence="5">
        <name>Fe(2+)</name>
        <dbReference type="ChEBI" id="CHEBI:29033"/>
    </cofactor>
</comment>
<feature type="binding site" evidence="10 13">
    <location>
        <position position="171"/>
    </location>
    <ligand>
        <name>a divalent metal cation</name>
        <dbReference type="ChEBI" id="CHEBI:60240"/>
    </ligand>
</feature>
<feature type="binding site" evidence="10 13">
    <location>
        <position position="65"/>
    </location>
    <ligand>
        <name>a divalent metal cation</name>
        <dbReference type="ChEBI" id="CHEBI:60240"/>
    </ligand>
</feature>
<comment type="cofactor">
    <cofactor evidence="4">
        <name>Zn(2+)</name>
        <dbReference type="ChEBI" id="CHEBI:29105"/>
    </cofactor>
</comment>
<comment type="cofactor">
    <cofactor evidence="2">
        <name>Mn(2+)</name>
        <dbReference type="ChEBI" id="CHEBI:29035"/>
    </cofactor>
</comment>
<evidence type="ECO:0000256" key="8">
    <source>
        <dbReference type="ARBA" id="ARBA00022723"/>
    </source>
</evidence>
<dbReference type="GO" id="GO:0019323">
    <property type="term" value="P:pentose catabolic process"/>
    <property type="evidence" value="ECO:0007669"/>
    <property type="project" value="UniProtKB-UniRule"/>
</dbReference>
<dbReference type="GO" id="GO:0006098">
    <property type="term" value="P:pentose-phosphate shunt"/>
    <property type="evidence" value="ECO:0007669"/>
    <property type="project" value="UniProtKB-UniRule"/>
</dbReference>
<evidence type="ECO:0000256" key="10">
    <source>
        <dbReference type="HAMAP-Rule" id="MF_02227"/>
    </source>
</evidence>
<sequence>MIKIAPSILSADFSRLGEQIDAAARGGAPYLHIDVMDGMFVPNITLGPVVIKSIRKTSGLVFDVHLMIERPERYIEAFAEAGADIITVHSEATSDLAGCLRQIKACGKRAGVSIKPATPVSAIAHVIGEVDMALVMSVEPGFGGQGYLSQADEKLRQLRGMVRPDADLSVDGGVKLSNLAHVIGMGANTVVAGSAIFGAEDVCAQTAAFVARAREVEEALVCGR</sequence>
<dbReference type="InterPro" id="IPR013785">
    <property type="entry name" value="Aldolase_TIM"/>
</dbReference>
<keyword evidence="10 11" id="KW-0119">Carbohydrate metabolism</keyword>
<dbReference type="CDD" id="cd00429">
    <property type="entry name" value="RPE"/>
    <property type="match status" value="1"/>
</dbReference>
<evidence type="ECO:0000256" key="11">
    <source>
        <dbReference type="PIRNR" id="PIRNR001461"/>
    </source>
</evidence>
<comment type="cofactor">
    <cofactor evidence="10 13">
        <name>a divalent metal cation</name>
        <dbReference type="ChEBI" id="CHEBI:60240"/>
    </cofactor>
    <text evidence="10 13">Binds 1 divalent metal cation per subunit.</text>
</comment>
<dbReference type="InterPro" id="IPR000056">
    <property type="entry name" value="Ribul_P_3_epim-like"/>
</dbReference>
<feature type="binding site" evidence="10 14">
    <location>
        <begin position="193"/>
        <end position="194"/>
    </location>
    <ligand>
        <name>substrate</name>
    </ligand>
</feature>
<comment type="cofactor">
    <cofactor evidence="3">
        <name>Co(2+)</name>
        <dbReference type="ChEBI" id="CHEBI:48828"/>
    </cofactor>
</comment>
<evidence type="ECO:0000256" key="3">
    <source>
        <dbReference type="ARBA" id="ARBA00001941"/>
    </source>
</evidence>
<feature type="active site" description="Proton donor" evidence="10 12">
    <location>
        <position position="171"/>
    </location>
</feature>
<name>A0A9D1NGE2_9FIRM</name>
<evidence type="ECO:0000256" key="2">
    <source>
        <dbReference type="ARBA" id="ARBA00001936"/>
    </source>
</evidence>
<keyword evidence="13" id="KW-0464">Manganese</keyword>
<evidence type="ECO:0000256" key="12">
    <source>
        <dbReference type="PIRSR" id="PIRSR001461-1"/>
    </source>
</evidence>
<protein>
    <recommendedName>
        <fullName evidence="7 10">Ribulose-phosphate 3-epimerase</fullName>
        <ecNumber evidence="7 10">5.1.3.1</ecNumber>
    </recommendedName>
</protein>
<evidence type="ECO:0000313" key="16">
    <source>
        <dbReference type="Proteomes" id="UP000886743"/>
    </source>
</evidence>
<dbReference type="PANTHER" id="PTHR11749">
    <property type="entry name" value="RIBULOSE-5-PHOSPHATE-3-EPIMERASE"/>
    <property type="match status" value="1"/>
</dbReference>
<gene>
    <name evidence="10 15" type="primary">rpe</name>
    <name evidence="15" type="ORF">IAC74_00380</name>
</gene>
<dbReference type="SUPFAM" id="SSF51366">
    <property type="entry name" value="Ribulose-phoshate binding barrel"/>
    <property type="match status" value="1"/>
</dbReference>